<gene>
    <name evidence="2" type="ORF">PMG71_08895</name>
</gene>
<proteinExistence type="predicted"/>
<dbReference type="RefSeq" id="WP_283753298.1">
    <property type="nucleotide sequence ID" value="NZ_JAQOSP010000063.1"/>
</dbReference>
<sequence length="78" mass="8425">MRELSYFTPTASVSADLPERQVRSSSMETMACVDRGLLLWIKSLIFLLLLGITSLGVLILALGVVSPVEEALEAESEG</sequence>
<organism evidence="2 3">
    <name type="scientific">Roseofilum acuticapitatum BLCC-M154</name>
    <dbReference type="NCBI Taxonomy" id="3022444"/>
    <lineage>
        <taxon>Bacteria</taxon>
        <taxon>Bacillati</taxon>
        <taxon>Cyanobacteriota</taxon>
        <taxon>Cyanophyceae</taxon>
        <taxon>Desertifilales</taxon>
        <taxon>Desertifilaceae</taxon>
        <taxon>Roseofilum</taxon>
        <taxon>Roseofilum acuticapitatum</taxon>
    </lineage>
</organism>
<evidence type="ECO:0000256" key="1">
    <source>
        <dbReference type="SAM" id="Phobius"/>
    </source>
</evidence>
<protein>
    <submittedName>
        <fullName evidence="2">Uncharacterized protein</fullName>
    </submittedName>
</protein>
<comment type="caution">
    <text evidence="2">The sequence shown here is derived from an EMBL/GenBank/DDBJ whole genome shotgun (WGS) entry which is preliminary data.</text>
</comment>
<feature type="transmembrane region" description="Helical" evidence="1">
    <location>
        <begin position="44"/>
        <end position="65"/>
    </location>
</feature>
<evidence type="ECO:0000313" key="3">
    <source>
        <dbReference type="Proteomes" id="UP001235303"/>
    </source>
</evidence>
<dbReference type="EMBL" id="JAQOSP010000063">
    <property type="protein sequence ID" value="MDJ1169540.1"/>
    <property type="molecule type" value="Genomic_DNA"/>
</dbReference>
<name>A0ABT7ARK9_9CYAN</name>
<keyword evidence="1" id="KW-0812">Transmembrane</keyword>
<evidence type="ECO:0000313" key="2">
    <source>
        <dbReference type="EMBL" id="MDJ1169540.1"/>
    </source>
</evidence>
<accession>A0ABT7ARK9</accession>
<keyword evidence="1" id="KW-0472">Membrane</keyword>
<keyword evidence="3" id="KW-1185">Reference proteome</keyword>
<keyword evidence="1" id="KW-1133">Transmembrane helix</keyword>
<reference evidence="2 3" key="1">
    <citation type="submission" date="2023-01" db="EMBL/GenBank/DDBJ databases">
        <title>Novel diversity within Roseofilum (Cyanobacteria; Desertifilaceae) from marine benthic mats with descriptions of four novel species.</title>
        <authorList>
            <person name="Wang Y."/>
            <person name="Berthold D.E."/>
            <person name="Hu J."/>
            <person name="Lefler F.W."/>
            <person name="Laughinghouse H.D. IV."/>
        </authorList>
    </citation>
    <scope>NUCLEOTIDE SEQUENCE [LARGE SCALE GENOMIC DNA]</scope>
    <source>
        <strain evidence="2 3">BLCC-M154</strain>
    </source>
</reference>
<dbReference type="Proteomes" id="UP001235303">
    <property type="component" value="Unassembled WGS sequence"/>
</dbReference>